<feature type="chain" id="PRO_5022946712" description="Glycoside hydrolase 123 C-terminal domain-containing protein" evidence="1">
    <location>
        <begin position="21"/>
        <end position="879"/>
    </location>
</feature>
<name>A0A5C6C113_9BACT</name>
<evidence type="ECO:0008006" key="4">
    <source>
        <dbReference type="Google" id="ProtNLM"/>
    </source>
</evidence>
<gene>
    <name evidence="2" type="ORF">Pla52o_53710</name>
</gene>
<dbReference type="RefSeq" id="WP_197169489.1">
    <property type="nucleotide sequence ID" value="NZ_SJPT01000014.1"/>
</dbReference>
<evidence type="ECO:0000313" key="3">
    <source>
        <dbReference type="Proteomes" id="UP000316304"/>
    </source>
</evidence>
<evidence type="ECO:0000256" key="1">
    <source>
        <dbReference type="SAM" id="SignalP"/>
    </source>
</evidence>
<evidence type="ECO:0000313" key="2">
    <source>
        <dbReference type="EMBL" id="TWU17196.1"/>
    </source>
</evidence>
<protein>
    <recommendedName>
        <fullName evidence="4">Glycoside hydrolase 123 C-terminal domain-containing protein</fullName>
    </recommendedName>
</protein>
<accession>A0A5C6C113</accession>
<keyword evidence="3" id="KW-1185">Reference proteome</keyword>
<feature type="signal peptide" evidence="1">
    <location>
        <begin position="1"/>
        <end position="20"/>
    </location>
</feature>
<dbReference type="Proteomes" id="UP000316304">
    <property type="component" value="Unassembled WGS sequence"/>
</dbReference>
<sequence length="879" mass="97742" precursor="true">MATKIFMIGLCSLWAGPALAETLRLAATRDNSIVMVDREWTVNAGQNSRIRIKGNQHIVAMGFDVTPLRGRRVTRAELVCQASQETISGVTISTIATTWDERKSNGVTAGVEGLDGWGYAGAKFPAVSGGNAFTLVHQADSNVRDGAYHWEVPADMVNALATGVAFGLAIHEHDVDYSRNPTIFAREQSGKQPYLSVEVTDEPDAAPAPPTDLKLVPIDGSSARLTLQAPANGFAYEIAIDGQALSRHNIPRVQPGASQSIPLRDLPGAIARPGTHQVKVVTINRTGQRSMPAAITSELFHVEPPVYPEVRLPPASTNPVDGLDVIPVTDKYDRAGKPVGELPTDYRSHNALFDGQRIQLTAAAGEVVGFQALLRGTGEVAVSLQFDGPPMRVDLFRAVYVLANGRQIPDPLLPLPERIRLVPHADEALFADVYVPFDSAPGVRRGKLTVSDGREVPVVLTILPIQLPRQASFLCEMNSYGLPDHVDDFYALQQTAYDHRVHANILHYSHHTAEAGARKSNLDMRLRSGRRMDNKRYDDVAPGATQAYWDDFVEAFGPYLDGSYFRDGHRGPIPAPGFYLTFHESWPLNCRAYFNGDPDAYRAFADSPVYSETYVNVLADFSRMAKHQGWTETGFQVYFNNKGSLNEKTKAPWILDEPTAYWDYRALQYYGELTDRGRREAKDVQIDYRIDISRPEYCRGQLAGRNDLWVVSSWAFQHYRRLVTDRAERDGLKVWVYGTSNAVHESNRQVQAWALDAWQYGATGIVPWQTVDKTGKALKKADPLGLLIFDKDEQGKTVIRHSTRLKAYREAEQLIAYLQMVGAKHHWNANQMRDFISHYTKLTGSVRKQNDADAGTSEYDRNGLLGISELRQAAIELLR</sequence>
<dbReference type="AlphaFoldDB" id="A0A5C6C113"/>
<dbReference type="EMBL" id="SJPT01000014">
    <property type="protein sequence ID" value="TWU17196.1"/>
    <property type="molecule type" value="Genomic_DNA"/>
</dbReference>
<comment type="caution">
    <text evidence="2">The sequence shown here is derived from an EMBL/GenBank/DDBJ whole genome shotgun (WGS) entry which is preliminary data.</text>
</comment>
<keyword evidence="1" id="KW-0732">Signal</keyword>
<organism evidence="2 3">
    <name type="scientific">Novipirellula galeiformis</name>
    <dbReference type="NCBI Taxonomy" id="2528004"/>
    <lineage>
        <taxon>Bacteria</taxon>
        <taxon>Pseudomonadati</taxon>
        <taxon>Planctomycetota</taxon>
        <taxon>Planctomycetia</taxon>
        <taxon>Pirellulales</taxon>
        <taxon>Pirellulaceae</taxon>
        <taxon>Novipirellula</taxon>
    </lineage>
</organism>
<proteinExistence type="predicted"/>
<reference evidence="2 3" key="1">
    <citation type="submission" date="2019-02" db="EMBL/GenBank/DDBJ databases">
        <title>Deep-cultivation of Planctomycetes and their phenomic and genomic characterization uncovers novel biology.</title>
        <authorList>
            <person name="Wiegand S."/>
            <person name="Jogler M."/>
            <person name="Boedeker C."/>
            <person name="Pinto D."/>
            <person name="Vollmers J."/>
            <person name="Rivas-Marin E."/>
            <person name="Kohn T."/>
            <person name="Peeters S.H."/>
            <person name="Heuer A."/>
            <person name="Rast P."/>
            <person name="Oberbeckmann S."/>
            <person name="Bunk B."/>
            <person name="Jeske O."/>
            <person name="Meyerdierks A."/>
            <person name="Storesund J.E."/>
            <person name="Kallscheuer N."/>
            <person name="Luecker S."/>
            <person name="Lage O.M."/>
            <person name="Pohl T."/>
            <person name="Merkel B.J."/>
            <person name="Hornburger P."/>
            <person name="Mueller R.-W."/>
            <person name="Bruemmer F."/>
            <person name="Labrenz M."/>
            <person name="Spormann A.M."/>
            <person name="Op Den Camp H."/>
            <person name="Overmann J."/>
            <person name="Amann R."/>
            <person name="Jetten M.S.M."/>
            <person name="Mascher T."/>
            <person name="Medema M.H."/>
            <person name="Devos D.P."/>
            <person name="Kaster A.-K."/>
            <person name="Ovreas L."/>
            <person name="Rohde M."/>
            <person name="Galperin M.Y."/>
            <person name="Jogler C."/>
        </authorList>
    </citation>
    <scope>NUCLEOTIDE SEQUENCE [LARGE SCALE GENOMIC DNA]</scope>
    <source>
        <strain evidence="2 3">Pla52o</strain>
    </source>
</reference>